<name>A0ABR0FCU2_9PEZI</name>
<evidence type="ECO:0000313" key="1">
    <source>
        <dbReference type="EMBL" id="KAK4640919.1"/>
    </source>
</evidence>
<evidence type="ECO:0000313" key="2">
    <source>
        <dbReference type="Proteomes" id="UP001322138"/>
    </source>
</evidence>
<accession>A0ABR0FCU2</accession>
<organism evidence="1 2">
    <name type="scientific">Podospora bellae-mahoneyi</name>
    <dbReference type="NCBI Taxonomy" id="2093777"/>
    <lineage>
        <taxon>Eukaryota</taxon>
        <taxon>Fungi</taxon>
        <taxon>Dikarya</taxon>
        <taxon>Ascomycota</taxon>
        <taxon>Pezizomycotina</taxon>
        <taxon>Sordariomycetes</taxon>
        <taxon>Sordariomycetidae</taxon>
        <taxon>Sordariales</taxon>
        <taxon>Podosporaceae</taxon>
        <taxon>Podospora</taxon>
    </lineage>
</organism>
<gene>
    <name evidence="1" type="ORF">QC761_0096890</name>
</gene>
<reference evidence="1 2" key="1">
    <citation type="journal article" date="2023" name="bioRxiv">
        <title>High-quality genome assemblies of four members of thePodospora anserinaspecies complex.</title>
        <authorList>
            <person name="Ament-Velasquez S.L."/>
            <person name="Vogan A.A."/>
            <person name="Wallerman O."/>
            <person name="Hartmann F."/>
            <person name="Gautier V."/>
            <person name="Silar P."/>
            <person name="Giraud T."/>
            <person name="Johannesson H."/>
        </authorList>
    </citation>
    <scope>NUCLEOTIDE SEQUENCE [LARGE SCALE GENOMIC DNA]</scope>
    <source>
        <strain evidence="1 2">CBS 112042</strain>
    </source>
</reference>
<protein>
    <submittedName>
        <fullName evidence="1">Uncharacterized protein</fullName>
    </submittedName>
</protein>
<dbReference type="GeneID" id="87892405"/>
<comment type="caution">
    <text evidence="1">The sequence shown here is derived from an EMBL/GenBank/DDBJ whole genome shotgun (WGS) entry which is preliminary data.</text>
</comment>
<sequence length="125" mass="13913">MLFVNDLPWVVHLYLEGYYLNDWGHFADNIHVVSPLMRSNKPTGSVLKDDGTPMTDKEKFLQERATAFFGKIGGRVVDEAKVGGDKSTDGTVFSRNGTAEDKEVYTLSLDKDKVMKGVTVKIEAI</sequence>
<keyword evidence="2" id="KW-1185">Reference proteome</keyword>
<dbReference type="RefSeq" id="XP_062729895.1">
    <property type="nucleotide sequence ID" value="XM_062873040.1"/>
</dbReference>
<dbReference type="Proteomes" id="UP001322138">
    <property type="component" value="Unassembled WGS sequence"/>
</dbReference>
<proteinExistence type="predicted"/>
<dbReference type="EMBL" id="JAFFGZ010000008">
    <property type="protein sequence ID" value="KAK4640919.1"/>
    <property type="molecule type" value="Genomic_DNA"/>
</dbReference>